<dbReference type="Proteomes" id="UP001501736">
    <property type="component" value="Unassembled WGS sequence"/>
</dbReference>
<keyword evidence="7" id="KW-0067">ATP-binding</keyword>
<dbReference type="PANTHER" id="PTHR24421:SF10">
    <property type="entry name" value="NITRATE_NITRITE SENSOR PROTEIN NARQ"/>
    <property type="match status" value="1"/>
</dbReference>
<evidence type="ECO:0000313" key="13">
    <source>
        <dbReference type="EMBL" id="GAA3278548.1"/>
    </source>
</evidence>
<accession>A0ABP6R695</accession>
<evidence type="ECO:0000313" key="14">
    <source>
        <dbReference type="Proteomes" id="UP001501736"/>
    </source>
</evidence>
<feature type="transmembrane region" description="Helical" evidence="10">
    <location>
        <begin position="66"/>
        <end position="89"/>
    </location>
</feature>
<evidence type="ECO:0000256" key="8">
    <source>
        <dbReference type="ARBA" id="ARBA00023012"/>
    </source>
</evidence>
<dbReference type="EMBL" id="BAAAYG010000001">
    <property type="protein sequence ID" value="GAA3278548.1"/>
    <property type="molecule type" value="Genomic_DNA"/>
</dbReference>
<feature type="domain" description="Signal transduction histidine kinase subgroup 3 dimerisation and phosphoacceptor" evidence="12">
    <location>
        <begin position="188"/>
        <end position="253"/>
    </location>
</feature>
<organism evidence="13 14">
    <name type="scientific">Nesterenkonia halobia</name>
    <dbReference type="NCBI Taxonomy" id="37922"/>
    <lineage>
        <taxon>Bacteria</taxon>
        <taxon>Bacillati</taxon>
        <taxon>Actinomycetota</taxon>
        <taxon>Actinomycetes</taxon>
        <taxon>Micrococcales</taxon>
        <taxon>Micrococcaceae</taxon>
        <taxon>Nesterenkonia</taxon>
    </lineage>
</organism>
<keyword evidence="3" id="KW-0597">Phosphoprotein</keyword>
<dbReference type="Pfam" id="PF07730">
    <property type="entry name" value="HisKA_3"/>
    <property type="match status" value="1"/>
</dbReference>
<keyword evidence="10" id="KW-0812">Transmembrane</keyword>
<dbReference type="SUPFAM" id="SSF55874">
    <property type="entry name" value="ATPase domain of HSP90 chaperone/DNA topoisomerase II/histidine kinase"/>
    <property type="match status" value="1"/>
</dbReference>
<sequence length="396" mass="42286">MTARGRRRRHLWQLPLTALIGLASGVVVWVDVITVDPDISPLPLLLDVVLGLASMVLVGLRDRAPVTIALLLCATAGFSVFAVAPWLLAVASLSTRRSLRLVALLLAATVASTALGELVMPLPTEDMPFDDPWLIMGVALTGMAVFAAPVLSGWILGARRALVESLRNEARAAEAERRLAAEQARTEERIRISREIHDEVGHRLSLIALHAGALEYREGLAAEQVRHEAGVIRSSAHQAMGEVRRTLQVLRDDASGHLPEDHDAGLDLEARIRRLAQDADDAGSPTTVRASAPLAELPPASSRHVHRIVQESLTNALRHAPGAAVEVTLDGGPGDRLALTVANPRLRRTPEEAPVGAGGGLGLVGARERAELAGGQLVTEAGEDEFLVRAWVPWPS</sequence>
<evidence type="ECO:0000256" key="6">
    <source>
        <dbReference type="ARBA" id="ARBA00022777"/>
    </source>
</evidence>
<evidence type="ECO:0000256" key="10">
    <source>
        <dbReference type="SAM" id="Phobius"/>
    </source>
</evidence>
<keyword evidence="4" id="KW-0808">Transferase</keyword>
<evidence type="ECO:0000256" key="7">
    <source>
        <dbReference type="ARBA" id="ARBA00022840"/>
    </source>
</evidence>
<comment type="caution">
    <text evidence="13">The sequence shown here is derived from an EMBL/GenBank/DDBJ whole genome shotgun (WGS) entry which is preliminary data.</text>
</comment>
<feature type="domain" description="Histidine kinase/HSP90-like ATPase" evidence="11">
    <location>
        <begin position="302"/>
        <end position="380"/>
    </location>
</feature>
<dbReference type="PANTHER" id="PTHR24421">
    <property type="entry name" value="NITRATE/NITRITE SENSOR PROTEIN NARX-RELATED"/>
    <property type="match status" value="1"/>
</dbReference>
<feature type="coiled-coil region" evidence="9">
    <location>
        <begin position="156"/>
        <end position="183"/>
    </location>
</feature>
<keyword evidence="10" id="KW-0472">Membrane</keyword>
<keyword evidence="9" id="KW-0175">Coiled coil</keyword>
<reference evidence="14" key="1">
    <citation type="journal article" date="2019" name="Int. J. Syst. Evol. Microbiol.">
        <title>The Global Catalogue of Microorganisms (GCM) 10K type strain sequencing project: providing services to taxonomists for standard genome sequencing and annotation.</title>
        <authorList>
            <consortium name="The Broad Institute Genomics Platform"/>
            <consortium name="The Broad Institute Genome Sequencing Center for Infectious Disease"/>
            <person name="Wu L."/>
            <person name="Ma J."/>
        </authorList>
    </citation>
    <scope>NUCLEOTIDE SEQUENCE [LARGE SCALE GENOMIC DNA]</scope>
    <source>
        <strain evidence="14">JCM 11483</strain>
    </source>
</reference>
<evidence type="ECO:0000259" key="12">
    <source>
        <dbReference type="Pfam" id="PF07730"/>
    </source>
</evidence>
<evidence type="ECO:0000256" key="9">
    <source>
        <dbReference type="SAM" id="Coils"/>
    </source>
</evidence>
<feature type="transmembrane region" description="Helical" evidence="10">
    <location>
        <begin position="12"/>
        <end position="30"/>
    </location>
</feature>
<keyword evidence="8" id="KW-0902">Two-component regulatory system</keyword>
<evidence type="ECO:0000256" key="1">
    <source>
        <dbReference type="ARBA" id="ARBA00000085"/>
    </source>
</evidence>
<dbReference type="RefSeq" id="WP_344717200.1">
    <property type="nucleotide sequence ID" value="NZ_BAAAYG010000001.1"/>
</dbReference>
<keyword evidence="6 13" id="KW-0418">Kinase</keyword>
<dbReference type="CDD" id="cd16917">
    <property type="entry name" value="HATPase_UhpB-NarQ-NarX-like"/>
    <property type="match status" value="1"/>
</dbReference>
<keyword evidence="14" id="KW-1185">Reference proteome</keyword>
<comment type="catalytic activity">
    <reaction evidence="1">
        <text>ATP + protein L-histidine = ADP + protein N-phospho-L-histidine.</text>
        <dbReference type="EC" id="2.7.13.3"/>
    </reaction>
</comment>
<dbReference type="InterPro" id="IPR011712">
    <property type="entry name" value="Sig_transdc_His_kin_sub3_dim/P"/>
</dbReference>
<evidence type="ECO:0000256" key="4">
    <source>
        <dbReference type="ARBA" id="ARBA00022679"/>
    </source>
</evidence>
<dbReference type="InterPro" id="IPR003594">
    <property type="entry name" value="HATPase_dom"/>
</dbReference>
<evidence type="ECO:0000256" key="2">
    <source>
        <dbReference type="ARBA" id="ARBA00012438"/>
    </source>
</evidence>
<proteinExistence type="predicted"/>
<dbReference type="GO" id="GO:0016301">
    <property type="term" value="F:kinase activity"/>
    <property type="evidence" value="ECO:0007669"/>
    <property type="project" value="UniProtKB-KW"/>
</dbReference>
<dbReference type="Gene3D" id="1.20.5.1930">
    <property type="match status" value="1"/>
</dbReference>
<feature type="transmembrane region" description="Helical" evidence="10">
    <location>
        <begin position="101"/>
        <end position="121"/>
    </location>
</feature>
<name>A0ABP6R695_9MICC</name>
<evidence type="ECO:0000256" key="3">
    <source>
        <dbReference type="ARBA" id="ARBA00022553"/>
    </source>
</evidence>
<evidence type="ECO:0000259" key="11">
    <source>
        <dbReference type="Pfam" id="PF02518"/>
    </source>
</evidence>
<evidence type="ECO:0000256" key="5">
    <source>
        <dbReference type="ARBA" id="ARBA00022741"/>
    </source>
</evidence>
<dbReference type="InterPro" id="IPR036890">
    <property type="entry name" value="HATPase_C_sf"/>
</dbReference>
<keyword evidence="5" id="KW-0547">Nucleotide-binding</keyword>
<protein>
    <recommendedName>
        <fullName evidence="2">histidine kinase</fullName>
        <ecNumber evidence="2">2.7.13.3</ecNumber>
    </recommendedName>
</protein>
<keyword evidence="10" id="KW-1133">Transmembrane helix</keyword>
<feature type="transmembrane region" description="Helical" evidence="10">
    <location>
        <begin position="133"/>
        <end position="157"/>
    </location>
</feature>
<dbReference type="EC" id="2.7.13.3" evidence="2"/>
<gene>
    <name evidence="13" type="ORF">GCM10020260_00760</name>
</gene>
<dbReference type="InterPro" id="IPR050482">
    <property type="entry name" value="Sensor_HK_TwoCompSys"/>
</dbReference>
<dbReference type="Gene3D" id="3.30.565.10">
    <property type="entry name" value="Histidine kinase-like ATPase, C-terminal domain"/>
    <property type="match status" value="1"/>
</dbReference>
<dbReference type="Pfam" id="PF02518">
    <property type="entry name" value="HATPase_c"/>
    <property type="match status" value="1"/>
</dbReference>